<evidence type="ECO:0000256" key="4">
    <source>
        <dbReference type="ARBA" id="ARBA00023204"/>
    </source>
</evidence>
<feature type="region of interest" description="Disordered" evidence="9">
    <location>
        <begin position="214"/>
        <end position="282"/>
    </location>
</feature>
<evidence type="ECO:0000256" key="3">
    <source>
        <dbReference type="ARBA" id="ARBA00023125"/>
    </source>
</evidence>
<dbReference type="InterPro" id="IPR015381">
    <property type="entry name" value="XLF-like_N"/>
</dbReference>
<feature type="domain" description="XLF-like N-terminal" evidence="10">
    <location>
        <begin position="38"/>
        <end position="140"/>
    </location>
</feature>
<sequence length="282" mass="32561">MNQETNNQLLKAPWYSIIKKPSTINDKNKDNNDNNNNNNNNERIYYIKYHIGDTDYQLLVTDLQRVWYNAANAQDLYKEAKEHRLVIDNKQQLKQLLKQLEKFLQSLENNCEIVEKEHELKIACSSQQGFATLRWAFLCKPLSSTSKKTSSLLDAPTVLYNQFILPMLMLVQNHPDIQHNDDNSFEKTTTTQLYPLKESWLKGMQQASINIAQNKYDEKSSSSPTPPPQSIPTTPDHPETNSNMDTEQKNISSSTSLSQQQTDSVPSTSQQHPRPKKRRMFS</sequence>
<comment type="caution">
    <text evidence="11">The sequence shown here is derived from an EMBL/GenBank/DDBJ whole genome shotgun (WGS) entry which is preliminary data.</text>
</comment>
<feature type="compositionally biased region" description="Polar residues" evidence="9">
    <location>
        <begin position="240"/>
        <end position="251"/>
    </location>
</feature>
<gene>
    <name evidence="11" type="ORF">INT45_011582</name>
</gene>
<evidence type="ECO:0000256" key="8">
    <source>
        <dbReference type="SAM" id="Coils"/>
    </source>
</evidence>
<evidence type="ECO:0000256" key="1">
    <source>
        <dbReference type="ARBA" id="ARBA00004123"/>
    </source>
</evidence>
<dbReference type="GO" id="GO:0032807">
    <property type="term" value="C:DNA ligase IV complex"/>
    <property type="evidence" value="ECO:0007669"/>
    <property type="project" value="TreeGrafter"/>
</dbReference>
<name>A0A8H7VKX8_9FUNG</name>
<organism evidence="11 12">
    <name type="scientific">Circinella minor</name>
    <dbReference type="NCBI Taxonomy" id="1195481"/>
    <lineage>
        <taxon>Eukaryota</taxon>
        <taxon>Fungi</taxon>
        <taxon>Fungi incertae sedis</taxon>
        <taxon>Mucoromycota</taxon>
        <taxon>Mucoromycotina</taxon>
        <taxon>Mucoromycetes</taxon>
        <taxon>Mucorales</taxon>
        <taxon>Lichtheimiaceae</taxon>
        <taxon>Circinella</taxon>
    </lineage>
</organism>
<dbReference type="InterPro" id="IPR052287">
    <property type="entry name" value="NHEJ_factor"/>
</dbReference>
<evidence type="ECO:0000256" key="5">
    <source>
        <dbReference type="ARBA" id="ARBA00023242"/>
    </source>
</evidence>
<evidence type="ECO:0000313" key="11">
    <source>
        <dbReference type="EMBL" id="KAG2218394.1"/>
    </source>
</evidence>
<keyword evidence="5" id="KW-0539">Nucleus</keyword>
<evidence type="ECO:0000313" key="12">
    <source>
        <dbReference type="Proteomes" id="UP000646827"/>
    </source>
</evidence>
<protein>
    <recommendedName>
        <fullName evidence="7">Non-homologous end-joining factor 1</fullName>
    </recommendedName>
</protein>
<feature type="compositionally biased region" description="Basic residues" evidence="9">
    <location>
        <begin position="273"/>
        <end position="282"/>
    </location>
</feature>
<comment type="subcellular location">
    <subcellularLocation>
        <location evidence="1">Nucleus</location>
    </subcellularLocation>
</comment>
<evidence type="ECO:0000256" key="2">
    <source>
        <dbReference type="ARBA" id="ARBA00022763"/>
    </source>
</evidence>
<dbReference type="PANTHER" id="PTHR32235">
    <property type="entry name" value="NON-HOMOLOGOUS END-JOINING FACTOR 1"/>
    <property type="match status" value="1"/>
</dbReference>
<dbReference type="Proteomes" id="UP000646827">
    <property type="component" value="Unassembled WGS sequence"/>
</dbReference>
<evidence type="ECO:0000256" key="7">
    <source>
        <dbReference type="ARBA" id="ARBA00044529"/>
    </source>
</evidence>
<keyword evidence="2" id="KW-0227">DNA damage</keyword>
<dbReference type="EMBL" id="JAEPRB010000232">
    <property type="protein sequence ID" value="KAG2218394.1"/>
    <property type="molecule type" value="Genomic_DNA"/>
</dbReference>
<proteinExistence type="inferred from homology"/>
<comment type="similarity">
    <text evidence="6">Belongs to the XRCC4-XLF family. XLF subfamily.</text>
</comment>
<dbReference type="Pfam" id="PF09302">
    <property type="entry name" value="XLF"/>
    <property type="match status" value="1"/>
</dbReference>
<dbReference type="OrthoDB" id="2155935at2759"/>
<dbReference type="GO" id="GO:0045027">
    <property type="term" value="F:DNA end binding"/>
    <property type="evidence" value="ECO:0007669"/>
    <property type="project" value="TreeGrafter"/>
</dbReference>
<keyword evidence="8" id="KW-0175">Coiled coil</keyword>
<feature type="compositionally biased region" description="Low complexity" evidence="9">
    <location>
        <begin position="252"/>
        <end position="264"/>
    </location>
</feature>
<feature type="coiled-coil region" evidence="8">
    <location>
        <begin position="90"/>
        <end position="117"/>
    </location>
</feature>
<dbReference type="GO" id="GO:0006303">
    <property type="term" value="P:double-strand break repair via nonhomologous end joining"/>
    <property type="evidence" value="ECO:0007669"/>
    <property type="project" value="TreeGrafter"/>
</dbReference>
<dbReference type="Gene3D" id="2.170.210.10">
    <property type="entry name" value="DNA double-strand break repair and VJ recombination XRCC4, N-terminal"/>
    <property type="match status" value="1"/>
</dbReference>
<keyword evidence="12" id="KW-1185">Reference proteome</keyword>
<dbReference type="AlphaFoldDB" id="A0A8H7VKX8"/>
<dbReference type="PANTHER" id="PTHR32235:SF1">
    <property type="entry name" value="NON-HOMOLOGOUS END-JOINING FACTOR 1"/>
    <property type="match status" value="1"/>
</dbReference>
<dbReference type="InterPro" id="IPR038051">
    <property type="entry name" value="XRCC4-like_N_sf"/>
</dbReference>
<evidence type="ECO:0000259" key="10">
    <source>
        <dbReference type="Pfam" id="PF09302"/>
    </source>
</evidence>
<evidence type="ECO:0000256" key="6">
    <source>
        <dbReference type="ARBA" id="ARBA00025747"/>
    </source>
</evidence>
<keyword evidence="4" id="KW-0234">DNA repair</keyword>
<keyword evidence="3" id="KW-0238">DNA-binding</keyword>
<evidence type="ECO:0000256" key="9">
    <source>
        <dbReference type="SAM" id="MobiDB-lite"/>
    </source>
</evidence>
<reference evidence="11 12" key="1">
    <citation type="submission" date="2020-12" db="EMBL/GenBank/DDBJ databases">
        <title>Metabolic potential, ecology and presence of endohyphal bacteria is reflected in genomic diversity of Mucoromycotina.</title>
        <authorList>
            <person name="Muszewska A."/>
            <person name="Okrasinska A."/>
            <person name="Steczkiewicz K."/>
            <person name="Drgas O."/>
            <person name="Orlowska M."/>
            <person name="Perlinska-Lenart U."/>
            <person name="Aleksandrzak-Piekarczyk T."/>
            <person name="Szatraj K."/>
            <person name="Zielenkiewicz U."/>
            <person name="Pilsyk S."/>
            <person name="Malc E."/>
            <person name="Mieczkowski P."/>
            <person name="Kruszewska J.S."/>
            <person name="Biernat P."/>
            <person name="Pawlowska J."/>
        </authorList>
    </citation>
    <scope>NUCLEOTIDE SEQUENCE [LARGE SCALE GENOMIC DNA]</scope>
    <source>
        <strain evidence="11 12">CBS 142.35</strain>
    </source>
</reference>
<accession>A0A8H7VKX8</accession>